<evidence type="ECO:0000313" key="1">
    <source>
        <dbReference type="EMBL" id="MDX8046502.1"/>
    </source>
</evidence>
<gene>
    <name evidence="1" type="ORF">SH601_10960</name>
</gene>
<proteinExistence type="predicted"/>
<evidence type="ECO:0000313" key="2">
    <source>
        <dbReference type="Proteomes" id="UP001277972"/>
    </source>
</evidence>
<accession>A0ACC6M6M8</accession>
<keyword evidence="2" id="KW-1185">Reference proteome</keyword>
<reference evidence="1" key="1">
    <citation type="submission" date="2023-11" db="EMBL/GenBank/DDBJ databases">
        <title>Gracilibacillus pellucida a moderately halophilic bacterium isolated from saline soil in Xinjiang province.</title>
        <authorList>
            <person name="Zhang Z."/>
            <person name="Tan F."/>
            <person name="Wang Y."/>
            <person name="Xia M."/>
        </authorList>
    </citation>
    <scope>NUCLEOTIDE SEQUENCE</scope>
    <source>
        <strain evidence="1">S3-1-1</strain>
    </source>
</reference>
<dbReference type="EMBL" id="JAWZSR010000005">
    <property type="protein sequence ID" value="MDX8046502.1"/>
    <property type="molecule type" value="Genomic_DNA"/>
</dbReference>
<dbReference type="Proteomes" id="UP001277972">
    <property type="component" value="Unassembled WGS sequence"/>
</dbReference>
<keyword evidence="1" id="KW-0378">Hydrolase</keyword>
<sequence length="208" mass="23714">MARKLVISDIHGHGQQLLSLLDKAKYYPSSDQLILLGDYIHKGPDSKKTVKIVRQLYENGAIALRGNHEQREIDQYMSKSMCAFSKKDIHFFHQLRLYYEDEEYIYVHAGIRPNIPLNRQKPEDILSIRNVFASQRLHTNKKVIFGHTPTFRLGSAHDIWICSDKIGIDTGAAHGGKLSLVDLTNKLVYSHSLSPLSTIDVKNFSLEV</sequence>
<organism evidence="1 2">
    <name type="scientific">Gracilibacillus pellucidus</name>
    <dbReference type="NCBI Taxonomy" id="3095368"/>
    <lineage>
        <taxon>Bacteria</taxon>
        <taxon>Bacillati</taxon>
        <taxon>Bacillota</taxon>
        <taxon>Bacilli</taxon>
        <taxon>Bacillales</taxon>
        <taxon>Bacillaceae</taxon>
        <taxon>Gracilibacillus</taxon>
    </lineage>
</organism>
<protein>
    <submittedName>
        <fullName evidence="1">Metallophosphoesterase family protein</fullName>
        <ecNumber evidence="1">3.1.-.-</ecNumber>
    </submittedName>
</protein>
<name>A0ACC6M6M8_9BACI</name>
<comment type="caution">
    <text evidence="1">The sequence shown here is derived from an EMBL/GenBank/DDBJ whole genome shotgun (WGS) entry which is preliminary data.</text>
</comment>
<dbReference type="EC" id="3.1.-.-" evidence="1"/>